<dbReference type="Pfam" id="PF22086">
    <property type="entry name" value="DUF6940"/>
    <property type="match status" value="1"/>
</dbReference>
<gene>
    <name evidence="1" type="ORF">AGERDE_LOCUS13316</name>
</gene>
<sequence>EQQQELWKEVANKLMEELEKDQDAPRWLNTEGTGVYYLHVRIDKSNGFYSNYPEYA</sequence>
<evidence type="ECO:0000313" key="2">
    <source>
        <dbReference type="Proteomes" id="UP000789831"/>
    </source>
</evidence>
<proteinExistence type="predicted"/>
<protein>
    <submittedName>
        <fullName evidence="1">10737_t:CDS:1</fullName>
    </submittedName>
</protein>
<name>A0A9N9EYY0_9GLOM</name>
<keyword evidence="2" id="KW-1185">Reference proteome</keyword>
<accession>A0A9N9EYY0</accession>
<organism evidence="1 2">
    <name type="scientific">Ambispora gerdemannii</name>
    <dbReference type="NCBI Taxonomy" id="144530"/>
    <lineage>
        <taxon>Eukaryota</taxon>
        <taxon>Fungi</taxon>
        <taxon>Fungi incertae sedis</taxon>
        <taxon>Mucoromycota</taxon>
        <taxon>Glomeromycotina</taxon>
        <taxon>Glomeromycetes</taxon>
        <taxon>Archaeosporales</taxon>
        <taxon>Ambisporaceae</taxon>
        <taxon>Ambispora</taxon>
    </lineage>
</organism>
<dbReference type="OrthoDB" id="2442587at2759"/>
<comment type="caution">
    <text evidence="1">The sequence shown here is derived from an EMBL/GenBank/DDBJ whole genome shotgun (WGS) entry which is preliminary data.</text>
</comment>
<evidence type="ECO:0000313" key="1">
    <source>
        <dbReference type="EMBL" id="CAG8697009.1"/>
    </source>
</evidence>
<dbReference type="EMBL" id="CAJVPL010016910">
    <property type="protein sequence ID" value="CAG8697009.1"/>
    <property type="molecule type" value="Genomic_DNA"/>
</dbReference>
<dbReference type="Proteomes" id="UP000789831">
    <property type="component" value="Unassembled WGS sequence"/>
</dbReference>
<feature type="non-terminal residue" evidence="1">
    <location>
        <position position="56"/>
    </location>
</feature>
<dbReference type="AlphaFoldDB" id="A0A9N9EYY0"/>
<reference evidence="1" key="1">
    <citation type="submission" date="2021-06" db="EMBL/GenBank/DDBJ databases">
        <authorList>
            <person name="Kallberg Y."/>
            <person name="Tangrot J."/>
            <person name="Rosling A."/>
        </authorList>
    </citation>
    <scope>NUCLEOTIDE SEQUENCE</scope>
    <source>
        <strain evidence="1">MT106</strain>
    </source>
</reference>
<dbReference type="InterPro" id="IPR054220">
    <property type="entry name" value="DUF6940"/>
</dbReference>
<feature type="non-terminal residue" evidence="1">
    <location>
        <position position="1"/>
    </location>
</feature>